<keyword evidence="2" id="KW-0378">Hydrolase</keyword>
<dbReference type="AlphaFoldDB" id="A0A5A7PF28"/>
<name>A0A5A7PF28_STRAF</name>
<keyword evidence="2" id="KW-0347">Helicase</keyword>
<feature type="region of interest" description="Disordered" evidence="1">
    <location>
        <begin position="104"/>
        <end position="123"/>
    </location>
</feature>
<reference evidence="3" key="1">
    <citation type="journal article" date="2019" name="Curr. Biol.">
        <title>Genome Sequence of Striga asiatica Provides Insight into the Evolution of Plant Parasitism.</title>
        <authorList>
            <person name="Yoshida S."/>
            <person name="Kim S."/>
            <person name="Wafula E.K."/>
            <person name="Tanskanen J."/>
            <person name="Kim Y.M."/>
            <person name="Honaas L."/>
            <person name="Yang Z."/>
            <person name="Spallek T."/>
            <person name="Conn C.E."/>
            <person name="Ichihashi Y."/>
            <person name="Cheong K."/>
            <person name="Cui S."/>
            <person name="Der J.P."/>
            <person name="Gundlach H."/>
            <person name="Jiao Y."/>
            <person name="Hori C."/>
            <person name="Ishida J.K."/>
            <person name="Kasahara H."/>
            <person name="Kiba T."/>
            <person name="Kim M.S."/>
            <person name="Koo N."/>
            <person name="Laohavisit A."/>
            <person name="Lee Y.H."/>
            <person name="Lumba S."/>
            <person name="McCourt P."/>
            <person name="Mortimer J.C."/>
            <person name="Mutuku J.M."/>
            <person name="Nomura T."/>
            <person name="Sasaki-Sekimoto Y."/>
            <person name="Seto Y."/>
            <person name="Wang Y."/>
            <person name="Wakatake T."/>
            <person name="Sakakibara H."/>
            <person name="Demura T."/>
            <person name="Yamaguchi S."/>
            <person name="Yoneyama K."/>
            <person name="Manabe R.I."/>
            <person name="Nelson D.C."/>
            <person name="Schulman A.H."/>
            <person name="Timko M.P."/>
            <person name="dePamphilis C.W."/>
            <person name="Choi D."/>
            <person name="Shirasu K."/>
        </authorList>
    </citation>
    <scope>NUCLEOTIDE SEQUENCE [LARGE SCALE GENOMIC DNA]</scope>
    <source>
        <strain evidence="3">cv. UVA1</strain>
    </source>
</reference>
<dbReference type="GO" id="GO:0004386">
    <property type="term" value="F:helicase activity"/>
    <property type="evidence" value="ECO:0007669"/>
    <property type="project" value="UniProtKB-KW"/>
</dbReference>
<dbReference type="Proteomes" id="UP000325081">
    <property type="component" value="Unassembled WGS sequence"/>
</dbReference>
<evidence type="ECO:0000313" key="2">
    <source>
        <dbReference type="EMBL" id="GER31340.1"/>
    </source>
</evidence>
<dbReference type="EMBL" id="BKCP01004450">
    <property type="protein sequence ID" value="GER31340.1"/>
    <property type="molecule type" value="Genomic_DNA"/>
</dbReference>
<evidence type="ECO:0000256" key="1">
    <source>
        <dbReference type="SAM" id="MobiDB-lite"/>
    </source>
</evidence>
<comment type="caution">
    <text evidence="2">The sequence shown here is derived from an EMBL/GenBank/DDBJ whole genome shotgun (WGS) entry which is preliminary data.</text>
</comment>
<sequence length="155" mass="17171">MFSSPDLPYLSFPHLPSLFLFSIAQYFSLSKNYRLVGVKIPHTPPTLMTHAQEIRGVFLHWSAADGTVVTRRWRWMRALRRGDCRSRKYVLVDGDEASSRLTEMRRRASGGGRRGVASAEGDDAMKRRTAARLDGEGCPAAAACCVRNDAGGALK</sequence>
<gene>
    <name evidence="2" type="ORF">STAS_07336</name>
</gene>
<keyword evidence="2" id="KW-0067">ATP-binding</keyword>
<evidence type="ECO:0000313" key="3">
    <source>
        <dbReference type="Proteomes" id="UP000325081"/>
    </source>
</evidence>
<proteinExistence type="predicted"/>
<keyword evidence="3" id="KW-1185">Reference proteome</keyword>
<protein>
    <submittedName>
        <fullName evidence="2">ATP-dependent helicase</fullName>
    </submittedName>
</protein>
<organism evidence="2 3">
    <name type="scientific">Striga asiatica</name>
    <name type="common">Asiatic witchweed</name>
    <name type="synonym">Buchnera asiatica</name>
    <dbReference type="NCBI Taxonomy" id="4170"/>
    <lineage>
        <taxon>Eukaryota</taxon>
        <taxon>Viridiplantae</taxon>
        <taxon>Streptophyta</taxon>
        <taxon>Embryophyta</taxon>
        <taxon>Tracheophyta</taxon>
        <taxon>Spermatophyta</taxon>
        <taxon>Magnoliopsida</taxon>
        <taxon>eudicotyledons</taxon>
        <taxon>Gunneridae</taxon>
        <taxon>Pentapetalae</taxon>
        <taxon>asterids</taxon>
        <taxon>lamiids</taxon>
        <taxon>Lamiales</taxon>
        <taxon>Orobanchaceae</taxon>
        <taxon>Buchnereae</taxon>
        <taxon>Striga</taxon>
    </lineage>
</organism>
<keyword evidence="2" id="KW-0547">Nucleotide-binding</keyword>
<accession>A0A5A7PF28</accession>